<keyword evidence="5" id="KW-0413">Isomerase</keyword>
<evidence type="ECO:0000256" key="9">
    <source>
        <dbReference type="ARBA" id="ARBA00039086"/>
    </source>
</evidence>
<evidence type="ECO:0000256" key="1">
    <source>
        <dbReference type="ARBA" id="ARBA00004613"/>
    </source>
</evidence>
<accession>A0ABS2YC92</accession>
<dbReference type="InterPro" id="IPR019829">
    <property type="entry name" value="Macrophage_inhib_fac_CS"/>
</dbReference>
<keyword evidence="3" id="KW-0202">Cytokine</keyword>
<evidence type="ECO:0000256" key="12">
    <source>
        <dbReference type="ARBA" id="ARBA00041912"/>
    </source>
</evidence>
<dbReference type="Gene3D" id="3.30.429.10">
    <property type="entry name" value="Macrophage Migration Inhibitory Factor"/>
    <property type="match status" value="1"/>
</dbReference>
<dbReference type="InterPro" id="IPR014347">
    <property type="entry name" value="Tautomerase/MIF_sf"/>
</dbReference>
<comment type="subcellular location">
    <subcellularLocation>
        <location evidence="1">Secreted</location>
    </subcellularLocation>
</comment>
<feature type="non-terminal residue" evidence="14">
    <location>
        <position position="1"/>
    </location>
</feature>
<evidence type="ECO:0000256" key="13">
    <source>
        <dbReference type="ARBA" id="ARBA00042730"/>
    </source>
</evidence>
<sequence>MPMFVMKTNVSKDAVPPSLLSEATQELSKAMGKPVKYIAVHIATDQMMMFGGKADPCALCSLHSIGKISGQENKLYSKLLCGLINKHLGISVDRYSTQISNQHATLHARLSLPLISLWTLT</sequence>
<evidence type="ECO:0000256" key="3">
    <source>
        <dbReference type="ARBA" id="ARBA00022514"/>
    </source>
</evidence>
<evidence type="ECO:0000256" key="5">
    <source>
        <dbReference type="ARBA" id="ARBA00023235"/>
    </source>
</evidence>
<dbReference type="Proteomes" id="UP001166093">
    <property type="component" value="Unassembled WGS sequence"/>
</dbReference>
<dbReference type="InterPro" id="IPR001398">
    <property type="entry name" value="Macrophage_inhib_fac"/>
</dbReference>
<dbReference type="EC" id="5.3.2.1" evidence="9"/>
<name>A0ABS2YC92_POLSP</name>
<dbReference type="EMBL" id="JAAWVQ010131156">
    <property type="protein sequence ID" value="MBN3283836.1"/>
    <property type="molecule type" value="Genomic_DNA"/>
</dbReference>
<evidence type="ECO:0000256" key="2">
    <source>
        <dbReference type="ARBA" id="ARBA00005851"/>
    </source>
</evidence>
<keyword evidence="15" id="KW-1185">Reference proteome</keyword>
<feature type="non-terminal residue" evidence="14">
    <location>
        <position position="121"/>
    </location>
</feature>
<organism evidence="14 15">
    <name type="scientific">Polyodon spathula</name>
    <name type="common">North American paddlefish</name>
    <name type="synonym">Squalus spathula</name>
    <dbReference type="NCBI Taxonomy" id="7913"/>
    <lineage>
        <taxon>Eukaryota</taxon>
        <taxon>Metazoa</taxon>
        <taxon>Chordata</taxon>
        <taxon>Craniata</taxon>
        <taxon>Vertebrata</taxon>
        <taxon>Euteleostomi</taxon>
        <taxon>Actinopterygii</taxon>
        <taxon>Chondrostei</taxon>
        <taxon>Acipenseriformes</taxon>
        <taxon>Polyodontidae</taxon>
        <taxon>Polyodon</taxon>
    </lineage>
</organism>
<comment type="catalytic activity">
    <reaction evidence="7">
        <text>L-dopachrome = 5,6-dihydroxyindole-2-carboxylate</text>
        <dbReference type="Rhea" id="RHEA:13041"/>
        <dbReference type="ChEBI" id="CHEBI:16875"/>
        <dbReference type="ChEBI" id="CHEBI:57509"/>
        <dbReference type="EC" id="5.3.3.12"/>
    </reaction>
</comment>
<dbReference type="EC" id="5.3.3.12" evidence="8"/>
<evidence type="ECO:0000256" key="4">
    <source>
        <dbReference type="ARBA" id="ARBA00022525"/>
    </source>
</evidence>
<reference evidence="14" key="1">
    <citation type="journal article" date="2021" name="Cell">
        <title>Tracing the genetic footprints of vertebrate landing in non-teleost ray-finned fishes.</title>
        <authorList>
            <person name="Bi X."/>
            <person name="Wang K."/>
            <person name="Yang L."/>
            <person name="Pan H."/>
            <person name="Jiang H."/>
            <person name="Wei Q."/>
            <person name="Fang M."/>
            <person name="Yu H."/>
            <person name="Zhu C."/>
            <person name="Cai Y."/>
            <person name="He Y."/>
            <person name="Gan X."/>
            <person name="Zeng H."/>
            <person name="Yu D."/>
            <person name="Zhu Y."/>
            <person name="Jiang H."/>
            <person name="Qiu Q."/>
            <person name="Yang H."/>
            <person name="Zhang Y.E."/>
            <person name="Wang W."/>
            <person name="Zhu M."/>
            <person name="He S."/>
            <person name="Zhang G."/>
        </authorList>
    </citation>
    <scope>NUCLEOTIDE SEQUENCE</scope>
    <source>
        <strain evidence="14">Pddl_001</strain>
    </source>
</reference>
<evidence type="ECO:0000256" key="8">
    <source>
        <dbReference type="ARBA" id="ARBA00038932"/>
    </source>
</evidence>
<dbReference type="PROSITE" id="PS01158">
    <property type="entry name" value="MIF"/>
    <property type="match status" value="1"/>
</dbReference>
<comment type="caution">
    <text evidence="14">The sequence shown here is derived from an EMBL/GenBank/DDBJ whole genome shotgun (WGS) entry which is preliminary data.</text>
</comment>
<protein>
    <recommendedName>
        <fullName evidence="10">Macrophage migration inhibitory factor</fullName>
        <ecNumber evidence="9">5.3.2.1</ecNumber>
        <ecNumber evidence="8">5.3.3.12</ecNumber>
    </recommendedName>
    <alternativeName>
        <fullName evidence="13">L-dopachrome isomerase</fullName>
    </alternativeName>
    <alternativeName>
        <fullName evidence="11">L-dopachrome tautomerase</fullName>
    </alternativeName>
    <alternativeName>
        <fullName evidence="12">Phenylpyruvate tautomerase</fullName>
    </alternativeName>
</protein>
<dbReference type="Pfam" id="PF01187">
    <property type="entry name" value="MIF"/>
    <property type="match status" value="1"/>
</dbReference>
<keyword evidence="4" id="KW-0964">Secreted</keyword>
<evidence type="ECO:0000313" key="14">
    <source>
        <dbReference type="EMBL" id="MBN3283836.1"/>
    </source>
</evidence>
<gene>
    <name evidence="14" type="primary">Mif</name>
    <name evidence="14" type="ORF">GTO93_0018016</name>
</gene>
<comment type="similarity">
    <text evidence="2">Belongs to the MIF family.</text>
</comment>
<dbReference type="PANTHER" id="PTHR11954:SF6">
    <property type="entry name" value="MACROPHAGE MIGRATION INHIBITORY FACTOR"/>
    <property type="match status" value="1"/>
</dbReference>
<evidence type="ECO:0000256" key="10">
    <source>
        <dbReference type="ARBA" id="ARBA00039619"/>
    </source>
</evidence>
<evidence type="ECO:0000256" key="11">
    <source>
        <dbReference type="ARBA" id="ARBA00041631"/>
    </source>
</evidence>
<dbReference type="PANTHER" id="PTHR11954">
    <property type="entry name" value="D-DOPACHROME DECARBOXYLASE"/>
    <property type="match status" value="1"/>
</dbReference>
<proteinExistence type="inferred from homology"/>
<evidence type="ECO:0000313" key="15">
    <source>
        <dbReference type="Proteomes" id="UP001166093"/>
    </source>
</evidence>
<dbReference type="SUPFAM" id="SSF55331">
    <property type="entry name" value="Tautomerase/MIF"/>
    <property type="match status" value="1"/>
</dbReference>
<evidence type="ECO:0000256" key="6">
    <source>
        <dbReference type="ARBA" id="ARBA00036735"/>
    </source>
</evidence>
<comment type="catalytic activity">
    <reaction evidence="6">
        <text>3-phenylpyruvate = enol-phenylpyruvate</text>
        <dbReference type="Rhea" id="RHEA:17097"/>
        <dbReference type="ChEBI" id="CHEBI:16815"/>
        <dbReference type="ChEBI" id="CHEBI:18005"/>
        <dbReference type="EC" id="5.3.2.1"/>
    </reaction>
</comment>
<evidence type="ECO:0000256" key="7">
    <source>
        <dbReference type="ARBA" id="ARBA00036823"/>
    </source>
</evidence>